<name>A0ABN1G833_9HYPH</name>
<dbReference type="InterPro" id="IPR010917">
    <property type="entry name" value="TonB_rcpt_CS"/>
</dbReference>
<evidence type="ECO:0000256" key="6">
    <source>
        <dbReference type="ARBA" id="ARBA00022692"/>
    </source>
</evidence>
<dbReference type="InterPro" id="IPR012910">
    <property type="entry name" value="Plug_dom"/>
</dbReference>
<evidence type="ECO:0000256" key="7">
    <source>
        <dbReference type="ARBA" id="ARBA00022729"/>
    </source>
</evidence>
<keyword evidence="5" id="KW-0410">Iron transport</keyword>
<dbReference type="InterPro" id="IPR037066">
    <property type="entry name" value="Plug_dom_sf"/>
</dbReference>
<dbReference type="PROSITE" id="PS52016">
    <property type="entry name" value="TONB_DEPENDENT_REC_3"/>
    <property type="match status" value="1"/>
</dbReference>
<evidence type="ECO:0000256" key="12">
    <source>
        <dbReference type="PROSITE-ProRule" id="PRU01360"/>
    </source>
</evidence>
<evidence type="ECO:0000313" key="18">
    <source>
        <dbReference type="Proteomes" id="UP001424441"/>
    </source>
</evidence>
<evidence type="ECO:0000256" key="14">
    <source>
        <dbReference type="RuleBase" id="RU003357"/>
    </source>
</evidence>
<dbReference type="InterPro" id="IPR011662">
    <property type="entry name" value="Secretin/TonB_short_N"/>
</dbReference>
<dbReference type="Proteomes" id="UP001424441">
    <property type="component" value="Unassembled WGS sequence"/>
</dbReference>
<keyword evidence="9 14" id="KW-0798">TonB box</keyword>
<evidence type="ECO:0000313" key="17">
    <source>
        <dbReference type="EMBL" id="GAA0606028.1"/>
    </source>
</evidence>
<dbReference type="PANTHER" id="PTHR30442">
    <property type="entry name" value="IRON III DICITRATE TRANSPORT PROTEIN FECA"/>
    <property type="match status" value="1"/>
</dbReference>
<comment type="caution">
    <text evidence="17">The sequence shown here is derived from an EMBL/GenBank/DDBJ whole genome shotgun (WGS) entry which is preliminary data.</text>
</comment>
<evidence type="ECO:0000256" key="11">
    <source>
        <dbReference type="ARBA" id="ARBA00023237"/>
    </source>
</evidence>
<feature type="short sequence motif" description="TonB C-terminal box" evidence="13">
    <location>
        <begin position="951"/>
        <end position="968"/>
    </location>
</feature>
<evidence type="ECO:0000256" key="9">
    <source>
        <dbReference type="ARBA" id="ARBA00023077"/>
    </source>
</evidence>
<feature type="signal peptide" evidence="15">
    <location>
        <begin position="1"/>
        <end position="28"/>
    </location>
</feature>
<dbReference type="SMART" id="SM00965">
    <property type="entry name" value="STN"/>
    <property type="match status" value="1"/>
</dbReference>
<sequence length="968" mass="106218">MKTIRTAFTASGVSLIALVSACPVAALAQAPQTTQNQTSYNFNIPAKPLLTALADFTATTGIQVVRQNGSAISGQSTPVIGRQSPEAALKRVLGKSNLQYRFVDSKTISLYAAEDASNNASGINTADGSVLLNTITVSKPSGAAAVYTAPRSTVHLSAEQMERYGNLSPSDMLKGVAGVQVGDSRNGGGLDVNIRGIQGQSRVAVTVDGSMQSLNVYRGYGGTQQRSYIDPDLISDVIINKGPDLTAAGAGAIGGAVNMTTIGVQDILKDGKNFGVRLKGEIWDNGVKQAHRPDYMNSGSDLEANVRNDRPNIFNSAAKSGSIAAAYSSEYFDVVAAYAKRKQGNYFAGKHGREQYRQFDKYGYEQNTVAKSYMAGEEVLNSSAETDSVLLKATIKPTDEQALELTYRYYDGRFGEVMPSDIYRFGTAGHYQYPTGSVVINSGTARYHYNPNDNDLLDFKANFWATNARTDQINATNGPKSQQVYNSPDRTWVRMDDVRVGGDVSNRSEVKTSVGGFAFDFGGSFQYEDIRPQKNVLITEHDINMNRHLRDGRRSEINLTGKVEYEPQENLQFWAGGRYGRFSSHDRNTPSIAIRENLYGKYITLSRGPGTWDSMFWRADENGQFTDATDPRLNNGIAASNTNNPFDGTPFDEYGTPTYMNVGSAGYSNVVTGFTRGEKLSDKSSSFTPAFGFNYEIMPQTLVYASYTQGYRLPSLFETTLGTLQVDPSKGLRPERSRAIEIGASTTQDNLFITGDTASFKLAYFDNNIKNYIARYYDPESNGGMTFSNADSYKANGLEFQSSYDSGRIFADLSATYYFKTETCDANFAARLRETADQYQKTENTPDCTPGSYMGSFTNTQNPPKYSVNLTLGSRFFDETLTVGGRMTYTSGPVEKIDKPWQTGATTPQILYKPVTLFDAFVTYKLREDAVINASVQNIANRYYLDPLAQSYMPAPGRTFRAGLTMKF</sequence>
<evidence type="ECO:0000256" key="3">
    <source>
        <dbReference type="ARBA" id="ARBA00022448"/>
    </source>
</evidence>
<feature type="domain" description="Secretin/TonB short N-terminal" evidence="16">
    <location>
        <begin position="62"/>
        <end position="113"/>
    </location>
</feature>
<evidence type="ECO:0000256" key="10">
    <source>
        <dbReference type="ARBA" id="ARBA00023136"/>
    </source>
</evidence>
<keyword evidence="4 12" id="KW-1134">Transmembrane beta strand</keyword>
<evidence type="ECO:0000256" key="15">
    <source>
        <dbReference type="SAM" id="SignalP"/>
    </source>
</evidence>
<keyword evidence="17" id="KW-0675">Receptor</keyword>
<dbReference type="InterPro" id="IPR000531">
    <property type="entry name" value="Beta-barrel_TonB"/>
</dbReference>
<dbReference type="SUPFAM" id="SSF56935">
    <property type="entry name" value="Porins"/>
    <property type="match status" value="1"/>
</dbReference>
<dbReference type="PROSITE" id="PS01156">
    <property type="entry name" value="TONB_DEPENDENT_REC_2"/>
    <property type="match status" value="1"/>
</dbReference>
<protein>
    <recommendedName>
        <fullName evidence="2">Heme transporter BhuA</fullName>
    </recommendedName>
</protein>
<keyword evidence="11 12" id="KW-0998">Cell outer membrane</keyword>
<keyword evidence="3 12" id="KW-0813">Transport</keyword>
<accession>A0ABN1G833</accession>
<evidence type="ECO:0000256" key="2">
    <source>
        <dbReference type="ARBA" id="ARBA00021261"/>
    </source>
</evidence>
<dbReference type="RefSeq" id="WP_343805458.1">
    <property type="nucleotide sequence ID" value="NZ_BAAADE010000003.1"/>
</dbReference>
<gene>
    <name evidence="17" type="ORF">GCM10008943_22040</name>
</gene>
<dbReference type="PROSITE" id="PS51257">
    <property type="entry name" value="PROKAR_LIPOPROTEIN"/>
    <property type="match status" value="1"/>
</dbReference>
<dbReference type="PANTHER" id="PTHR30442:SF0">
    <property type="entry name" value="FE(3+) DICITRATE TRANSPORT PROTEIN FECA"/>
    <property type="match status" value="1"/>
</dbReference>
<evidence type="ECO:0000256" key="1">
    <source>
        <dbReference type="ARBA" id="ARBA00004571"/>
    </source>
</evidence>
<dbReference type="Gene3D" id="2.40.170.20">
    <property type="entry name" value="TonB-dependent receptor, beta-barrel domain"/>
    <property type="match status" value="1"/>
</dbReference>
<reference evidence="17 18" key="1">
    <citation type="journal article" date="2019" name="Int. J. Syst. Evol. Microbiol.">
        <title>The Global Catalogue of Microorganisms (GCM) 10K type strain sequencing project: providing services to taxonomists for standard genome sequencing and annotation.</title>
        <authorList>
            <consortium name="The Broad Institute Genomics Platform"/>
            <consortium name="The Broad Institute Genome Sequencing Center for Infectious Disease"/>
            <person name="Wu L."/>
            <person name="Ma J."/>
        </authorList>
    </citation>
    <scope>NUCLEOTIDE SEQUENCE [LARGE SCALE GENOMIC DNA]</scope>
    <source>
        <strain evidence="17 18">JCM 15115</strain>
    </source>
</reference>
<comment type="subcellular location">
    <subcellularLocation>
        <location evidence="1 12">Cell outer membrane</location>
        <topology evidence="1 12">Multi-pass membrane protein</topology>
    </subcellularLocation>
</comment>
<dbReference type="Gene3D" id="2.170.130.10">
    <property type="entry name" value="TonB-dependent receptor, plug domain"/>
    <property type="match status" value="1"/>
</dbReference>
<keyword evidence="5" id="KW-0406">Ion transport</keyword>
<comment type="similarity">
    <text evidence="12 14">Belongs to the TonB-dependent receptor family.</text>
</comment>
<feature type="chain" id="PRO_5047125212" description="Heme transporter BhuA" evidence="15">
    <location>
        <begin position="29"/>
        <end position="968"/>
    </location>
</feature>
<keyword evidence="18" id="KW-1185">Reference proteome</keyword>
<dbReference type="Gene3D" id="3.55.50.30">
    <property type="match status" value="1"/>
</dbReference>
<keyword evidence="6 12" id="KW-0812">Transmembrane</keyword>
<organism evidence="17 18">
    <name type="scientific">Paenochrobactrum glaciei</name>
    <dbReference type="NCBI Taxonomy" id="486407"/>
    <lineage>
        <taxon>Bacteria</taxon>
        <taxon>Pseudomonadati</taxon>
        <taxon>Pseudomonadota</taxon>
        <taxon>Alphaproteobacteria</taxon>
        <taxon>Hyphomicrobiales</taxon>
        <taxon>Brucellaceae</taxon>
        <taxon>Paenochrobactrum</taxon>
    </lineage>
</organism>
<dbReference type="Pfam" id="PF00593">
    <property type="entry name" value="TonB_dep_Rec_b-barrel"/>
    <property type="match status" value="1"/>
</dbReference>
<evidence type="ECO:0000256" key="4">
    <source>
        <dbReference type="ARBA" id="ARBA00022452"/>
    </source>
</evidence>
<dbReference type="EMBL" id="BAAADE010000003">
    <property type="protein sequence ID" value="GAA0606028.1"/>
    <property type="molecule type" value="Genomic_DNA"/>
</dbReference>
<dbReference type="InterPro" id="IPR036942">
    <property type="entry name" value="Beta-barrel_TonB_sf"/>
</dbReference>
<proteinExistence type="inferred from homology"/>
<dbReference type="InterPro" id="IPR039426">
    <property type="entry name" value="TonB-dep_rcpt-like"/>
</dbReference>
<evidence type="ECO:0000256" key="13">
    <source>
        <dbReference type="PROSITE-ProRule" id="PRU10144"/>
    </source>
</evidence>
<dbReference type="Pfam" id="PF07715">
    <property type="entry name" value="Plug"/>
    <property type="match status" value="1"/>
</dbReference>
<keyword evidence="8" id="KW-0408">Iron</keyword>
<evidence type="ECO:0000259" key="16">
    <source>
        <dbReference type="SMART" id="SM00965"/>
    </source>
</evidence>
<keyword evidence="7 15" id="KW-0732">Signal</keyword>
<keyword evidence="10 12" id="KW-0472">Membrane</keyword>
<evidence type="ECO:0000256" key="5">
    <source>
        <dbReference type="ARBA" id="ARBA00022496"/>
    </source>
</evidence>
<evidence type="ECO:0000256" key="8">
    <source>
        <dbReference type="ARBA" id="ARBA00023004"/>
    </source>
</evidence>